<evidence type="ECO:0000313" key="3">
    <source>
        <dbReference type="Proteomes" id="UP000012040"/>
    </source>
</evidence>
<dbReference type="RefSeq" id="WP_015469074.1">
    <property type="nucleotide sequence ID" value="NC_020813.1"/>
</dbReference>
<dbReference type="PATRIC" id="fig|1184267.3.peg.367"/>
<dbReference type="EMBL" id="CP003537">
    <property type="protein sequence ID" value="AGH94584.1"/>
    <property type="molecule type" value="Genomic_DNA"/>
</dbReference>
<accession>M4VNC1</accession>
<dbReference type="Pfam" id="PF09982">
    <property type="entry name" value="LpxR"/>
    <property type="match status" value="1"/>
</dbReference>
<keyword evidence="1" id="KW-0732">Signal</keyword>
<dbReference type="KEGG" id="bex:A11Q_364"/>
<gene>
    <name evidence="2" type="ORF">A11Q_364</name>
</gene>
<name>M4VNC1_9BACT</name>
<dbReference type="eggNOG" id="COG3528">
    <property type="taxonomic scope" value="Bacteria"/>
</dbReference>
<reference evidence="2 3" key="1">
    <citation type="journal article" date="2013" name="ISME J.">
        <title>By their genes ye shall know them: genomic signatures of predatory bacteria.</title>
        <authorList>
            <person name="Pasternak Z."/>
            <person name="Pietrokovski S."/>
            <person name="Rotem O."/>
            <person name="Gophna U."/>
            <person name="Lurie-Weinberger M.N."/>
            <person name="Jurkevitch E."/>
        </authorList>
    </citation>
    <scope>NUCLEOTIDE SEQUENCE [LARGE SCALE GENOMIC DNA]</scope>
    <source>
        <strain evidence="2 3">JSS</strain>
    </source>
</reference>
<dbReference type="Gene3D" id="2.40.128.140">
    <property type="entry name" value="Outer membrane protein"/>
    <property type="match status" value="1"/>
</dbReference>
<evidence type="ECO:0000256" key="1">
    <source>
        <dbReference type="SAM" id="SignalP"/>
    </source>
</evidence>
<evidence type="ECO:0008006" key="4">
    <source>
        <dbReference type="Google" id="ProtNLM"/>
    </source>
</evidence>
<dbReference type="InterPro" id="IPR037107">
    <property type="entry name" value="Put_OMP_sf"/>
</dbReference>
<keyword evidence="3" id="KW-1185">Reference proteome</keyword>
<protein>
    <recommendedName>
        <fullName evidence="4">Outer membrane protein</fullName>
    </recommendedName>
</protein>
<dbReference type="HOGENOM" id="CLU_055418_0_0_7"/>
<organism evidence="2 3">
    <name type="scientific">Pseudobdellovibrio exovorus JSS</name>
    <dbReference type="NCBI Taxonomy" id="1184267"/>
    <lineage>
        <taxon>Bacteria</taxon>
        <taxon>Pseudomonadati</taxon>
        <taxon>Bdellovibrionota</taxon>
        <taxon>Bdellovibrionia</taxon>
        <taxon>Bdellovibrionales</taxon>
        <taxon>Pseudobdellovibrionaceae</taxon>
        <taxon>Pseudobdellovibrio</taxon>
    </lineage>
</organism>
<dbReference type="Proteomes" id="UP000012040">
    <property type="component" value="Chromosome"/>
</dbReference>
<feature type="signal peptide" evidence="1">
    <location>
        <begin position="1"/>
        <end position="38"/>
    </location>
</feature>
<dbReference type="STRING" id="1184267.A11Q_364"/>
<sequence length="357" mass="39961">MLFTGKKISNQKLKKISVLQITLALCASTLAWTPSVLAQDGRAITLYVENDSRFLGGPGSDNAYTNGLKLSYTSANDHIPEWARPFLANSRVLRRLKDDSQSNFSISLGHQIYTPNNTGATELLPDDRPYAGWLYVGLGAHFKDRLRSHAFELDIGIVGPQALGREVQNGYHQFIGIRKAYGWEHQIAFEPTLQLSYQERQRFIEKTSEEYGNYFDLIPFYGASLGNVAINGYGGAMVRLGAQLPNDFGPSRASSFEGDLFVEPKQARVEESSRASLYGFAGARGIVVLRNIFLDGNTFRDSHRVHKNNFVVETEFGAALQVRPWNLAWRFVSRTAEFRKNRGVNSFASISVSYAFH</sequence>
<dbReference type="AlphaFoldDB" id="M4VNC1"/>
<proteinExistence type="predicted"/>
<dbReference type="OrthoDB" id="5288955at2"/>
<dbReference type="InterPro" id="IPR018707">
    <property type="entry name" value="LpxR"/>
</dbReference>
<evidence type="ECO:0000313" key="2">
    <source>
        <dbReference type="EMBL" id="AGH94584.1"/>
    </source>
</evidence>
<feature type="chain" id="PRO_5004060722" description="Outer membrane protein" evidence="1">
    <location>
        <begin position="39"/>
        <end position="357"/>
    </location>
</feature>